<dbReference type="AlphaFoldDB" id="F3ZNL9"/>
<dbReference type="Pfam" id="PF16125">
    <property type="entry name" value="DUF4837"/>
    <property type="match status" value="1"/>
</dbReference>
<name>F3ZNL9_9BACE</name>
<dbReference type="eggNOG" id="COG0322">
    <property type="taxonomic scope" value="Bacteria"/>
</dbReference>
<accession>F3ZNL9</accession>
<evidence type="ECO:0008006" key="3">
    <source>
        <dbReference type="Google" id="ProtNLM"/>
    </source>
</evidence>
<protein>
    <recommendedName>
        <fullName evidence="3">Lipoprotein</fullName>
    </recommendedName>
</protein>
<proteinExistence type="predicted"/>
<sequence length="346" mass="39319">MKTRKFYWTLLIIAIAVFSGCKQGGKRGVLTPTSSALPYELLVVIDNSVKESSAGEALINVLTSNVPGLPQPESAFKLMYTDPQHFDGILKPIRNIVIVNIGKTYTEARFNTATDVYSFPQSILTVQAPSIESMKDYLDQNGMAIVDYFTKAEMNRQIRILEKNHSDAISNKVKEMFDCDVWVSGELASSKVGKDFLWTGTNEGTSDRYFVMYSIPYEDDKSFTREYFLHKRDSVMQENIPGAEEGMYMTTVPEYTDVKVINVQNEYTLEARGLWKIKNDMMGGPFISHMRLDQQNKKLIFAEIFVYAPEKMKRNLVRQMEASLYTLRLSAALTTDNNAETDIVKD</sequence>
<dbReference type="STRING" id="679937.Bcop_2402"/>
<reference evidence="1 2" key="1">
    <citation type="journal article" date="2011" name="Stand. Genomic Sci.">
        <title>Non-contiguous finished genome sequence of Bacteroides coprosuis type strain (PC139).</title>
        <authorList>
            <person name="Land M."/>
            <person name="Held B."/>
            <person name="Gronow S."/>
            <person name="Abt B."/>
            <person name="Lucas S."/>
            <person name="Del Rio T.G."/>
            <person name="Nolan M."/>
            <person name="Tice H."/>
            <person name="Cheng J.F."/>
            <person name="Pitluck S."/>
            <person name="Liolios K."/>
            <person name="Pagani I."/>
            <person name="Ivanova N."/>
            <person name="Mavromatis K."/>
            <person name="Mikhailova N."/>
            <person name="Pati A."/>
            <person name="Tapia R."/>
            <person name="Han C."/>
            <person name="Goodwin L."/>
            <person name="Chen A."/>
            <person name="Palaniappan K."/>
            <person name="Hauser L."/>
            <person name="Brambilla E.M."/>
            <person name="Rohde M."/>
            <person name="Goker M."/>
            <person name="Detter J.C."/>
            <person name="Woyke T."/>
            <person name="Bristow J."/>
            <person name="Eisen J.A."/>
            <person name="Markowitz V."/>
            <person name="Hugenholtz P."/>
            <person name="Kyrpides N.C."/>
            <person name="Klenk H.P."/>
            <person name="Lapidus A."/>
        </authorList>
    </citation>
    <scope>NUCLEOTIDE SEQUENCE</scope>
    <source>
        <strain evidence="1 2">DSM 18011</strain>
    </source>
</reference>
<gene>
    <name evidence="1" type="ORF">Bcop_2402</name>
</gene>
<dbReference type="InterPro" id="IPR032286">
    <property type="entry name" value="DUF4837"/>
</dbReference>
<evidence type="ECO:0000313" key="1">
    <source>
        <dbReference type="EMBL" id="EGJ72554.1"/>
    </source>
</evidence>
<organism evidence="1 2">
    <name type="scientific">Bacteroides coprosuis DSM 18011</name>
    <dbReference type="NCBI Taxonomy" id="679937"/>
    <lineage>
        <taxon>Bacteria</taxon>
        <taxon>Pseudomonadati</taxon>
        <taxon>Bacteroidota</taxon>
        <taxon>Bacteroidia</taxon>
        <taxon>Bacteroidales</taxon>
        <taxon>Bacteroidaceae</taxon>
        <taxon>Bacteroides</taxon>
    </lineage>
</organism>
<dbReference type="Proteomes" id="UP000018439">
    <property type="component" value="Chromosome"/>
</dbReference>
<dbReference type="PROSITE" id="PS51257">
    <property type="entry name" value="PROKAR_LIPOPROTEIN"/>
    <property type="match status" value="1"/>
</dbReference>
<keyword evidence="2" id="KW-1185">Reference proteome</keyword>
<dbReference type="OrthoDB" id="1115230at2"/>
<dbReference type="HOGENOM" id="CLU_064059_0_0_10"/>
<dbReference type="EMBL" id="CM001167">
    <property type="protein sequence ID" value="EGJ72554.1"/>
    <property type="molecule type" value="Genomic_DNA"/>
</dbReference>
<evidence type="ECO:0000313" key="2">
    <source>
        <dbReference type="Proteomes" id="UP000018439"/>
    </source>
</evidence>